<dbReference type="PANTHER" id="PTHR43845">
    <property type="entry name" value="BLR5969 PROTEIN"/>
    <property type="match status" value="1"/>
</dbReference>
<keyword evidence="2" id="KW-0436">Ligase</keyword>
<accession>A0A6C2TWH7</accession>
<proteinExistence type="predicted"/>
<dbReference type="SUPFAM" id="SSF56801">
    <property type="entry name" value="Acetyl-CoA synthetase-like"/>
    <property type="match status" value="1"/>
</dbReference>
<evidence type="ECO:0000313" key="3">
    <source>
        <dbReference type="Proteomes" id="UP000366872"/>
    </source>
</evidence>
<evidence type="ECO:0000313" key="2">
    <source>
        <dbReference type="EMBL" id="VGO12035.1"/>
    </source>
</evidence>
<dbReference type="PANTHER" id="PTHR43845:SF1">
    <property type="entry name" value="BLR5969 PROTEIN"/>
    <property type="match status" value="1"/>
</dbReference>
<dbReference type="InterPro" id="IPR045851">
    <property type="entry name" value="AMP-bd_C_sf"/>
</dbReference>
<dbReference type="Gene3D" id="3.40.50.12780">
    <property type="entry name" value="N-terminal domain of ligase-like"/>
    <property type="match status" value="1"/>
</dbReference>
<feature type="domain" description="AMP-dependent synthetase/ligase" evidence="1">
    <location>
        <begin position="57"/>
        <end position="284"/>
    </location>
</feature>
<dbReference type="AlphaFoldDB" id="A0A6C2TWH7"/>
<dbReference type="EMBL" id="CAAHFG010000001">
    <property type="protein sequence ID" value="VGO12035.1"/>
    <property type="molecule type" value="Genomic_DNA"/>
</dbReference>
<dbReference type="Pfam" id="PF00501">
    <property type="entry name" value="AMP-binding"/>
    <property type="match status" value="1"/>
</dbReference>
<dbReference type="GO" id="GO:0016874">
    <property type="term" value="F:ligase activity"/>
    <property type="evidence" value="ECO:0007669"/>
    <property type="project" value="UniProtKB-KW"/>
</dbReference>
<sequence length="427" mass="46419">MTSFARNDALEFASPDDVRAAQEQLLRRHLEYCVEASPFYREQLAGLDLGAVSLEELPLTDKMAVSIRNSEFVAVDPEKVADIVFSSGTTGWPTKIMYTQGDLERLAYNEERAFNACGITSSDIVLLTCTMDRCFIAGLAYFLGARAVGAAAIRNGHGTMEGHGEVLKHASPTVIVGVPSFLRKLGEHLSAKGIDLPGSSVEKLVCIGEPLRDAAMAALSVATDLERIWGAKVYSTYASSETVTTFCECTEQAGGHLHPALGLVEILDEAGNEVPDGEPGEVVVTPLGVQGMPLVRYRTGDISFINLAPCACGRTSARLGPIIGRKLQLLKVQGTSLYPQSVFTALDEMPEVSEYYLEVLSDGPLSDRLVVHLAFSARPVEVDVVLRRLQARLRVKPEVIIEPMADIRRVVFTPESRKPVRFIDLRG</sequence>
<gene>
    <name evidence="2" type="ORF">PDESU_00584</name>
</gene>
<reference evidence="2 3" key="1">
    <citation type="submission" date="2019-04" db="EMBL/GenBank/DDBJ databases">
        <authorList>
            <person name="Van Vliet M D."/>
        </authorList>
    </citation>
    <scope>NUCLEOTIDE SEQUENCE [LARGE SCALE GENOMIC DNA]</scope>
    <source>
        <strain evidence="2 3">F1</strain>
    </source>
</reference>
<dbReference type="InterPro" id="IPR000873">
    <property type="entry name" value="AMP-dep_synth/lig_dom"/>
</dbReference>
<evidence type="ECO:0000259" key="1">
    <source>
        <dbReference type="Pfam" id="PF00501"/>
    </source>
</evidence>
<name>A0A6C2TWH7_PONDE</name>
<dbReference type="Gene3D" id="3.30.300.30">
    <property type="match status" value="1"/>
</dbReference>
<organism evidence="2 3">
    <name type="scientific">Pontiella desulfatans</name>
    <dbReference type="NCBI Taxonomy" id="2750659"/>
    <lineage>
        <taxon>Bacteria</taxon>
        <taxon>Pseudomonadati</taxon>
        <taxon>Kiritimatiellota</taxon>
        <taxon>Kiritimatiellia</taxon>
        <taxon>Kiritimatiellales</taxon>
        <taxon>Pontiellaceae</taxon>
        <taxon>Pontiella</taxon>
    </lineage>
</organism>
<dbReference type="RefSeq" id="WP_136077735.1">
    <property type="nucleotide sequence ID" value="NZ_CAAHFG010000001.1"/>
</dbReference>
<dbReference type="Proteomes" id="UP000366872">
    <property type="component" value="Unassembled WGS sequence"/>
</dbReference>
<dbReference type="InterPro" id="IPR042099">
    <property type="entry name" value="ANL_N_sf"/>
</dbReference>
<keyword evidence="3" id="KW-1185">Reference proteome</keyword>
<protein>
    <submittedName>
        <fullName evidence="2">Phenylacetate-coenzyme A ligase</fullName>
    </submittedName>
</protein>